<dbReference type="Gene3D" id="3.40.50.300">
    <property type="entry name" value="P-loop containing nucleotide triphosphate hydrolases"/>
    <property type="match status" value="1"/>
</dbReference>
<dbReference type="PATRIC" id="fig|167539.5.peg.1336"/>
<dbReference type="Proteomes" id="UP000001420">
    <property type="component" value="Chromosome"/>
</dbReference>
<dbReference type="EMBL" id="AE017126">
    <property type="protein sequence ID" value="AAQ00318.1"/>
    <property type="molecule type" value="Genomic_DNA"/>
</dbReference>
<dbReference type="GO" id="GO:0004386">
    <property type="term" value="F:helicase activity"/>
    <property type="evidence" value="ECO:0007669"/>
    <property type="project" value="UniProtKB-KW"/>
</dbReference>
<dbReference type="Pfam" id="PF10593">
    <property type="entry name" value="Z1"/>
    <property type="match status" value="1"/>
</dbReference>
<keyword evidence="3" id="KW-0067">ATP-binding</keyword>
<dbReference type="HOGENOM" id="CLU_446678_0_0_3"/>
<keyword evidence="3" id="KW-0347">Helicase</keyword>
<reference evidence="3 4" key="1">
    <citation type="journal article" date="2003" name="Proc. Natl. Acad. Sci. U.S.A.">
        <title>Genome sequence of the cyanobacterium Prochlorococcus marinus SS120, a nearly minimal oxyphototrophic genome.</title>
        <authorList>
            <person name="Dufresne A."/>
            <person name="Salanoubat M."/>
            <person name="Partensky F."/>
            <person name="Artiguenave F."/>
            <person name="Axmann I.M."/>
            <person name="Barbe V."/>
            <person name="Duprat S."/>
            <person name="Galperin M.Y."/>
            <person name="Koonin E.V."/>
            <person name="Le Gall F."/>
            <person name="Makarova K.S."/>
            <person name="Ostrowski M."/>
            <person name="Oztas S."/>
            <person name="Robert C."/>
            <person name="Rogozin I.B."/>
            <person name="Scanlan D.J."/>
            <person name="Tandeau de Marsac N."/>
            <person name="Weissenbach J."/>
            <person name="Wincker P."/>
            <person name="Wolf Y.I."/>
            <person name="Hess W.R."/>
        </authorList>
    </citation>
    <scope>NUCLEOTIDE SEQUENCE [LARGE SCALE GENOMIC DNA]</scope>
    <source>
        <strain evidence="4">SARG / CCMP1375 / SS120</strain>
    </source>
</reference>
<dbReference type="KEGG" id="pma:Pro_1274"/>
<dbReference type="SUPFAM" id="SSF52540">
    <property type="entry name" value="P-loop containing nucleoside triphosphate hydrolases"/>
    <property type="match status" value="1"/>
</dbReference>
<evidence type="ECO:0000313" key="3">
    <source>
        <dbReference type="EMBL" id="AAQ00318.1"/>
    </source>
</evidence>
<dbReference type="InterPro" id="IPR018310">
    <property type="entry name" value="Put_endonuclease_Z1-dom"/>
</dbReference>
<dbReference type="STRING" id="167539.Pro_1274"/>
<proteinExistence type="predicted"/>
<dbReference type="InterPro" id="IPR040980">
    <property type="entry name" value="SWI2_SNF2"/>
</dbReference>
<dbReference type="EnsemblBacteria" id="AAQ00318">
    <property type="protein sequence ID" value="AAQ00318"/>
    <property type="gene ID" value="Pro_1274"/>
</dbReference>
<dbReference type="eggNOG" id="COG0610">
    <property type="taxonomic scope" value="Bacteria"/>
</dbReference>
<dbReference type="AlphaFoldDB" id="Q7VB26"/>
<feature type="domain" description="Putative endonuclease Z1" evidence="1">
    <location>
        <begin position="268"/>
        <end position="456"/>
    </location>
</feature>
<keyword evidence="4" id="KW-1185">Reference proteome</keyword>
<name>Q7VB26_PROMA</name>
<evidence type="ECO:0000259" key="1">
    <source>
        <dbReference type="Pfam" id="PF10593"/>
    </source>
</evidence>
<sequence length="644" mass="73987">MKVQSMITPDEIISELDQKKLNNRYTSRIKALNLKGLNTEIIENGVKEAVDVITKKNGKSFVVYGEPQSGKTEFMIALTCKLLDQGFKTIFIVVNDNTELEVQNFDRFMNASQLNPAPLRDSQLHDCLPAQLKQDIKRVIFCRKNSKRLDKLIINSRNFKDRIIIDDEADFATPDTNINKANKEATKINNLLEKLLQADKGGIYIGVTATPGRLDLNNTFLNRSDHWVFLDSHESYKGRAFFFQDDLNNNQRYILNTLPPVYDDPRFLRKAAIRFILRTSYLNYKQADLTAYSMLIHTAGRIRDHEDDKKVIDNLLYKLSNKDEKRINEMIELAKEIFPDFPDEDIKDIISFALNYIGKNQVLIINSGNDSGNVMRACQPQALFTFAIGGNIVSRGLTFSNLLSFFFSRGVKGKMQQNTYIQRARMFGSRPYAKYFELCVPAEIFEQWADVFQDHELSLRFAKCGDLAHVQGEGNRAADSRSIDKSNVQVELRERPIGEIFSLTKSLEDFLVNEFNSELKLSSTDIIRQLKSKQVIKDIHFPNTVLSYIDELSISGRKDQIILLSDGGSSIYSGKNISQWNDDLLFRERGGLIQAFINKRKDFLGKKHYIFPVKSIDGTRCRFLYRAELGHTILKNFKNKKKLY</sequence>
<evidence type="ECO:0000259" key="2">
    <source>
        <dbReference type="Pfam" id="PF18766"/>
    </source>
</evidence>
<dbReference type="OrthoDB" id="436461at2"/>
<keyword evidence="3" id="KW-0547">Nucleotide-binding</keyword>
<accession>Q7VB26</accession>
<evidence type="ECO:0000313" key="4">
    <source>
        <dbReference type="Proteomes" id="UP000001420"/>
    </source>
</evidence>
<dbReference type="InterPro" id="IPR027417">
    <property type="entry name" value="P-loop_NTPase"/>
</dbReference>
<gene>
    <name evidence="3" type="ordered locus">Pro_1274</name>
</gene>
<organism evidence="3 4">
    <name type="scientific">Prochlorococcus marinus (strain SARG / CCMP1375 / SS120)</name>
    <dbReference type="NCBI Taxonomy" id="167539"/>
    <lineage>
        <taxon>Bacteria</taxon>
        <taxon>Bacillati</taxon>
        <taxon>Cyanobacteriota</taxon>
        <taxon>Cyanophyceae</taxon>
        <taxon>Synechococcales</taxon>
        <taxon>Prochlorococcaceae</taxon>
        <taxon>Prochlorococcus</taxon>
    </lineage>
</organism>
<dbReference type="Pfam" id="PF18766">
    <property type="entry name" value="SWI2_SNF2"/>
    <property type="match status" value="1"/>
</dbReference>
<protein>
    <submittedName>
        <fullName evidence="3">DNA helicase</fullName>
    </submittedName>
</protein>
<feature type="domain" description="SWI2/SNF2 ATPase" evidence="2">
    <location>
        <begin position="45"/>
        <end position="213"/>
    </location>
</feature>
<keyword evidence="3" id="KW-0378">Hydrolase</keyword>